<dbReference type="InterPro" id="IPR001360">
    <property type="entry name" value="Glyco_hydro_1"/>
</dbReference>
<dbReference type="InterPro" id="IPR018120">
    <property type="entry name" value="Glyco_hydro_1_AS"/>
</dbReference>
<evidence type="ECO:0000256" key="2">
    <source>
        <dbReference type="ARBA" id="ARBA00022801"/>
    </source>
</evidence>
<dbReference type="Pfam" id="PF00232">
    <property type="entry name" value="Glyco_hydro_1"/>
    <property type="match status" value="1"/>
</dbReference>
<dbReference type="PANTHER" id="PTHR10353">
    <property type="entry name" value="GLYCOSYL HYDROLASE"/>
    <property type="match status" value="1"/>
</dbReference>
<dbReference type="Proteomes" id="UP001219297">
    <property type="component" value="Unassembled WGS sequence"/>
</dbReference>
<dbReference type="PROSITE" id="PS00572">
    <property type="entry name" value="GLYCOSYL_HYDROL_F1_1"/>
    <property type="match status" value="1"/>
</dbReference>
<dbReference type="RefSeq" id="WP_274778509.1">
    <property type="nucleotide sequence ID" value="NZ_CAMXYX010000017.1"/>
</dbReference>
<evidence type="ECO:0000256" key="3">
    <source>
        <dbReference type="ARBA" id="ARBA00023295"/>
    </source>
</evidence>
<dbReference type="PANTHER" id="PTHR10353:SF122">
    <property type="entry name" value="6-PHOSPHO-BETA-GLUCOSIDASE ASCB-RELATED"/>
    <property type="match status" value="1"/>
</dbReference>
<dbReference type="Gene3D" id="3.20.20.80">
    <property type="entry name" value="Glycosidases"/>
    <property type="match status" value="1"/>
</dbReference>
<evidence type="ECO:0000256" key="4">
    <source>
        <dbReference type="PROSITE-ProRule" id="PRU10055"/>
    </source>
</evidence>
<sequence length="484" mass="54729">MTHISTTRFPEEFLWGGATSASQFEGGWNEDGRGPSIGDHLSVGSRTTKREFSLSLDPNKHYPSHLAADHYHHWREDIALLAEMGFNVYRFSISWTRIFPRGDEDSPNPAGLAFYRALIDECLASGMIPMVTITQYEPPLYLAQEYGGWSNRKTIDFYLKFCETIMREFRGKVRYWIPFVEVNLTLTAFGEATSAGILPPEGPFPRETNSPERIQARYQAMHHIFVANAKVVKLAREIDPENHVGCMLAGPASYPLTCSPEDNLANLQSLQRDCWFCSDVAVRGEYPGYMKRHMAEEGISITVEPEDADLLRAGTVDFIGFSYYSSSRISAEGQSGVEGNNLAGVPNPYLKKSEWGWLVDPIGIRIACNLVWDRYQLPMYIVENGLGAVDVVTEDGRIEDDYRIDYLRAHIEQLKEALADGVDLRGYMTWGCVDLIAESTGQMSKRYGFVHVDFDDAGHGSGKRTRKKSFFWYRDVIRSRGENI</sequence>
<dbReference type="InterPro" id="IPR017853">
    <property type="entry name" value="GH"/>
</dbReference>
<evidence type="ECO:0000256" key="1">
    <source>
        <dbReference type="ARBA" id="ARBA00010838"/>
    </source>
</evidence>
<keyword evidence="7" id="KW-1185">Reference proteome</keyword>
<feature type="active site" description="Nucleophile" evidence="4">
    <location>
        <position position="383"/>
    </location>
</feature>
<evidence type="ECO:0000313" key="6">
    <source>
        <dbReference type="EMBL" id="MDE1656466.1"/>
    </source>
</evidence>
<keyword evidence="3" id="KW-0326">Glycosidase</keyword>
<dbReference type="SUPFAM" id="SSF51445">
    <property type="entry name" value="(Trans)glycosidases"/>
    <property type="match status" value="1"/>
</dbReference>
<reference evidence="6 7" key="1">
    <citation type="submission" date="2023-02" db="EMBL/GenBank/DDBJ databases">
        <title>Defining the Infant Male Urobiome and Moving Towards Mechanisms in Urobiome Research.</title>
        <authorList>
            <person name="Reasoner S."/>
            <person name="Flores V."/>
            <person name="Van Horn G."/>
            <person name="Morales G."/>
            <person name="Peard L."/>
            <person name="Abelson B."/>
            <person name="Manuel C."/>
            <person name="Lee J."/>
            <person name="Baker B."/>
            <person name="Williams T."/>
            <person name="Schmitz J."/>
            <person name="Clayton D."/>
            <person name="Hadjifrangiskou M."/>
        </authorList>
    </citation>
    <scope>NUCLEOTIDE SEQUENCE [LARGE SCALE GENOMIC DNA]</scope>
    <source>
        <strain evidence="6 7">AS1053</strain>
    </source>
</reference>
<organism evidence="6 7">
    <name type="scientific">Actinotignum sanguinis</name>
    <dbReference type="NCBI Taxonomy" id="1445614"/>
    <lineage>
        <taxon>Bacteria</taxon>
        <taxon>Bacillati</taxon>
        <taxon>Actinomycetota</taxon>
        <taxon>Actinomycetes</taxon>
        <taxon>Actinomycetales</taxon>
        <taxon>Actinomycetaceae</taxon>
        <taxon>Actinotignum</taxon>
    </lineage>
</organism>
<name>A0ABT5V6J7_9ACTO</name>
<keyword evidence="2 6" id="KW-0378">Hydrolase</keyword>
<dbReference type="PRINTS" id="PR00131">
    <property type="entry name" value="GLHYDRLASE1"/>
</dbReference>
<protein>
    <submittedName>
        <fullName evidence="6">Glycoside hydrolase family 1 protein</fullName>
    </submittedName>
</protein>
<accession>A0ABT5V6J7</accession>
<evidence type="ECO:0000256" key="5">
    <source>
        <dbReference type="RuleBase" id="RU003690"/>
    </source>
</evidence>
<comment type="caution">
    <text evidence="6">The sequence shown here is derived from an EMBL/GenBank/DDBJ whole genome shotgun (WGS) entry which is preliminary data.</text>
</comment>
<dbReference type="EMBL" id="JARBHI010000010">
    <property type="protein sequence ID" value="MDE1656466.1"/>
    <property type="molecule type" value="Genomic_DNA"/>
</dbReference>
<evidence type="ECO:0000313" key="7">
    <source>
        <dbReference type="Proteomes" id="UP001219297"/>
    </source>
</evidence>
<proteinExistence type="inferred from homology"/>
<comment type="similarity">
    <text evidence="1 5">Belongs to the glycosyl hydrolase 1 family.</text>
</comment>
<dbReference type="GO" id="GO:0016787">
    <property type="term" value="F:hydrolase activity"/>
    <property type="evidence" value="ECO:0007669"/>
    <property type="project" value="UniProtKB-KW"/>
</dbReference>
<gene>
    <name evidence="6" type="ORF">PWJ81_05205</name>
</gene>